<evidence type="ECO:0000313" key="2">
    <source>
        <dbReference type="EMBL" id="KAJ8971127.1"/>
    </source>
</evidence>
<sequence length="249" mass="28630">MGKLLPIFAVTIILSNGFFIFRDQDEPYKGNVVIPCYIFLFSLFLLLCEMRIYPKSLRKLGRLGQTIIEYFIATFIMENLLTDFWIPLETQLLIGLAKLSVQLEETLQSFDIVCGAVCDVLGSEMAGLAARTILSLFFLLAVLQATRAIDFGQLRCGVGFFFTDILFRLKWYFKRTVMRSIGFGNKRRVRITGVDGCRQRTSRPRLPCPDPCKDSEDCHSYPDNNEMCDDDLQHTFSDFEMTLNEDCLW</sequence>
<name>A0AAV8ZVW2_9CUCU</name>
<keyword evidence="3" id="KW-1185">Reference proteome</keyword>
<accession>A0AAV8ZVW2</accession>
<gene>
    <name evidence="2" type="ORF">NQ314_000859</name>
</gene>
<keyword evidence="1" id="KW-0472">Membrane</keyword>
<reference evidence="2" key="1">
    <citation type="journal article" date="2023" name="Insect Mol. Biol.">
        <title>Genome sequencing provides insights into the evolution of gene families encoding plant cell wall-degrading enzymes in longhorned beetles.</title>
        <authorList>
            <person name="Shin N.R."/>
            <person name="Okamura Y."/>
            <person name="Kirsch R."/>
            <person name="Pauchet Y."/>
        </authorList>
    </citation>
    <scope>NUCLEOTIDE SEQUENCE</scope>
    <source>
        <strain evidence="2">RBIC_L_NR</strain>
    </source>
</reference>
<evidence type="ECO:0000313" key="3">
    <source>
        <dbReference type="Proteomes" id="UP001162156"/>
    </source>
</evidence>
<dbReference type="AlphaFoldDB" id="A0AAV8ZVW2"/>
<keyword evidence="1" id="KW-0812">Transmembrane</keyword>
<protein>
    <submittedName>
        <fullName evidence="2">Uncharacterized protein</fullName>
    </submittedName>
</protein>
<evidence type="ECO:0000256" key="1">
    <source>
        <dbReference type="SAM" id="Phobius"/>
    </source>
</evidence>
<dbReference type="InterPro" id="IPR032145">
    <property type="entry name" value="DUF4818"/>
</dbReference>
<dbReference type="Proteomes" id="UP001162156">
    <property type="component" value="Unassembled WGS sequence"/>
</dbReference>
<dbReference type="Pfam" id="PF16089">
    <property type="entry name" value="DUF4818"/>
    <property type="match status" value="1"/>
</dbReference>
<dbReference type="EMBL" id="JANEYF010000250">
    <property type="protein sequence ID" value="KAJ8971127.1"/>
    <property type="molecule type" value="Genomic_DNA"/>
</dbReference>
<organism evidence="2 3">
    <name type="scientific">Rhamnusium bicolor</name>
    <dbReference type="NCBI Taxonomy" id="1586634"/>
    <lineage>
        <taxon>Eukaryota</taxon>
        <taxon>Metazoa</taxon>
        <taxon>Ecdysozoa</taxon>
        <taxon>Arthropoda</taxon>
        <taxon>Hexapoda</taxon>
        <taxon>Insecta</taxon>
        <taxon>Pterygota</taxon>
        <taxon>Neoptera</taxon>
        <taxon>Endopterygota</taxon>
        <taxon>Coleoptera</taxon>
        <taxon>Polyphaga</taxon>
        <taxon>Cucujiformia</taxon>
        <taxon>Chrysomeloidea</taxon>
        <taxon>Cerambycidae</taxon>
        <taxon>Lepturinae</taxon>
        <taxon>Rhagiini</taxon>
        <taxon>Rhamnusium</taxon>
    </lineage>
</organism>
<comment type="caution">
    <text evidence="2">The sequence shown here is derived from an EMBL/GenBank/DDBJ whole genome shotgun (WGS) entry which is preliminary data.</text>
</comment>
<feature type="transmembrane region" description="Helical" evidence="1">
    <location>
        <begin position="32"/>
        <end position="53"/>
    </location>
</feature>
<keyword evidence="1" id="KW-1133">Transmembrane helix</keyword>
<proteinExistence type="predicted"/>